<feature type="compositionally biased region" description="Basic and acidic residues" evidence="1">
    <location>
        <begin position="41"/>
        <end position="54"/>
    </location>
</feature>
<feature type="compositionally biased region" description="Basic and acidic residues" evidence="1">
    <location>
        <begin position="117"/>
        <end position="127"/>
    </location>
</feature>
<protein>
    <submittedName>
        <fullName evidence="2">Uncharacterized protein</fullName>
    </submittedName>
</protein>
<dbReference type="Proteomes" id="UP000243459">
    <property type="component" value="Chromosome 4"/>
</dbReference>
<proteinExistence type="predicted"/>
<sequence length="138" mass="14416">MGACASGPKTLDDATSAPTEKPEVTNPGECGDINAPVQAAEAEKGTEPETKEEPLVDLSEPEPEASKSGGVDLAPEISELTVDAPKLIVTAPVAEQVNATVVKETKTEEEVVVEEKTVEAKESKVVEDEKESESKISA</sequence>
<gene>
    <name evidence="2" type="ORF">A4U43_C04F10920</name>
</gene>
<organism evidence="2 3">
    <name type="scientific">Asparagus officinalis</name>
    <name type="common">Garden asparagus</name>
    <dbReference type="NCBI Taxonomy" id="4686"/>
    <lineage>
        <taxon>Eukaryota</taxon>
        <taxon>Viridiplantae</taxon>
        <taxon>Streptophyta</taxon>
        <taxon>Embryophyta</taxon>
        <taxon>Tracheophyta</taxon>
        <taxon>Spermatophyta</taxon>
        <taxon>Magnoliopsida</taxon>
        <taxon>Liliopsida</taxon>
        <taxon>Asparagales</taxon>
        <taxon>Asparagaceae</taxon>
        <taxon>Asparagoideae</taxon>
        <taxon>Asparagus</taxon>
    </lineage>
</organism>
<feature type="region of interest" description="Disordered" evidence="1">
    <location>
        <begin position="1"/>
        <end position="74"/>
    </location>
</feature>
<dbReference type="EMBL" id="CM007384">
    <property type="protein sequence ID" value="ONK71651.1"/>
    <property type="molecule type" value="Genomic_DNA"/>
</dbReference>
<accession>A0A5P1F4R9</accession>
<name>A0A5P1F4R9_ASPOF</name>
<evidence type="ECO:0000313" key="3">
    <source>
        <dbReference type="Proteomes" id="UP000243459"/>
    </source>
</evidence>
<reference evidence="3" key="1">
    <citation type="journal article" date="2017" name="Nat. Commun.">
        <title>The asparagus genome sheds light on the origin and evolution of a young Y chromosome.</title>
        <authorList>
            <person name="Harkess A."/>
            <person name="Zhou J."/>
            <person name="Xu C."/>
            <person name="Bowers J.E."/>
            <person name="Van der Hulst R."/>
            <person name="Ayyampalayam S."/>
            <person name="Mercati F."/>
            <person name="Riccardi P."/>
            <person name="McKain M.R."/>
            <person name="Kakrana A."/>
            <person name="Tang H."/>
            <person name="Ray J."/>
            <person name="Groenendijk J."/>
            <person name="Arikit S."/>
            <person name="Mathioni S.M."/>
            <person name="Nakano M."/>
            <person name="Shan H."/>
            <person name="Telgmann-Rauber A."/>
            <person name="Kanno A."/>
            <person name="Yue Z."/>
            <person name="Chen H."/>
            <person name="Li W."/>
            <person name="Chen Y."/>
            <person name="Xu X."/>
            <person name="Zhang Y."/>
            <person name="Luo S."/>
            <person name="Chen H."/>
            <person name="Gao J."/>
            <person name="Mao Z."/>
            <person name="Pires J.C."/>
            <person name="Luo M."/>
            <person name="Kudrna D."/>
            <person name="Wing R.A."/>
            <person name="Meyers B.C."/>
            <person name="Yi K."/>
            <person name="Kong H."/>
            <person name="Lavrijsen P."/>
            <person name="Sunseri F."/>
            <person name="Falavigna A."/>
            <person name="Ye Y."/>
            <person name="Leebens-Mack J.H."/>
            <person name="Chen G."/>
        </authorList>
    </citation>
    <scope>NUCLEOTIDE SEQUENCE [LARGE SCALE GENOMIC DNA]</scope>
    <source>
        <strain evidence="3">cv. DH0086</strain>
    </source>
</reference>
<evidence type="ECO:0000313" key="2">
    <source>
        <dbReference type="EMBL" id="ONK71651.1"/>
    </source>
</evidence>
<dbReference type="AlphaFoldDB" id="A0A5P1F4R9"/>
<dbReference type="Gramene" id="ONK71651">
    <property type="protein sequence ID" value="ONK71651"/>
    <property type="gene ID" value="A4U43_C04F10920"/>
</dbReference>
<keyword evidence="3" id="KW-1185">Reference proteome</keyword>
<feature type="region of interest" description="Disordered" evidence="1">
    <location>
        <begin position="117"/>
        <end position="138"/>
    </location>
</feature>
<evidence type="ECO:0000256" key="1">
    <source>
        <dbReference type="SAM" id="MobiDB-lite"/>
    </source>
</evidence>